<gene>
    <name evidence="1" type="ORF">ACOLOM_LOCUS12456</name>
</gene>
<proteinExistence type="predicted"/>
<comment type="caution">
    <text evidence="1">The sequence shown here is derived from an EMBL/GenBank/DDBJ whole genome shotgun (WGS) entry which is preliminary data.</text>
</comment>
<accession>A0ACA9QC05</accession>
<sequence>EDLKSYQLNLLETSKLVFKVSPSDVSCAVLTEILASNSQSNSIALQFEQWYNSTSLRLQQLAIRDPAIAVKREYLAQQISSFYVKFITEVIEARGTFIKNANEHTIPKSVGRVIEREVSLSVSSYKFPSPLAFRCSWGAHLNRESRCKALLKGVDSSLDPNQSHSQDTMRQLRWIELTLIDLRSASLDS</sequence>
<feature type="non-terminal residue" evidence="1">
    <location>
        <position position="1"/>
    </location>
</feature>
<dbReference type="EMBL" id="CAJVPT010050585">
    <property type="protein sequence ID" value="CAG8746220.1"/>
    <property type="molecule type" value="Genomic_DNA"/>
</dbReference>
<feature type="non-terminal residue" evidence="1">
    <location>
        <position position="189"/>
    </location>
</feature>
<evidence type="ECO:0000313" key="1">
    <source>
        <dbReference type="EMBL" id="CAG8746220.1"/>
    </source>
</evidence>
<reference evidence="1" key="1">
    <citation type="submission" date="2021-06" db="EMBL/GenBank/DDBJ databases">
        <authorList>
            <person name="Kallberg Y."/>
            <person name="Tangrot J."/>
            <person name="Rosling A."/>
        </authorList>
    </citation>
    <scope>NUCLEOTIDE SEQUENCE</scope>
    <source>
        <strain evidence="1">CL356</strain>
    </source>
</reference>
<evidence type="ECO:0000313" key="2">
    <source>
        <dbReference type="Proteomes" id="UP000789525"/>
    </source>
</evidence>
<dbReference type="Proteomes" id="UP000789525">
    <property type="component" value="Unassembled WGS sequence"/>
</dbReference>
<organism evidence="1 2">
    <name type="scientific">Acaulospora colombiana</name>
    <dbReference type="NCBI Taxonomy" id="27376"/>
    <lineage>
        <taxon>Eukaryota</taxon>
        <taxon>Fungi</taxon>
        <taxon>Fungi incertae sedis</taxon>
        <taxon>Mucoromycota</taxon>
        <taxon>Glomeromycotina</taxon>
        <taxon>Glomeromycetes</taxon>
        <taxon>Diversisporales</taxon>
        <taxon>Acaulosporaceae</taxon>
        <taxon>Acaulospora</taxon>
    </lineage>
</organism>
<name>A0ACA9QC05_9GLOM</name>
<keyword evidence="2" id="KW-1185">Reference proteome</keyword>
<protein>
    <submittedName>
        <fullName evidence="1">912_t:CDS:1</fullName>
    </submittedName>
</protein>